<organism evidence="4 5">
    <name type="scientific">Streptomyces violascens</name>
    <dbReference type="NCBI Taxonomy" id="67381"/>
    <lineage>
        <taxon>Bacteria</taxon>
        <taxon>Bacillati</taxon>
        <taxon>Actinomycetota</taxon>
        <taxon>Actinomycetes</taxon>
        <taxon>Kitasatosporales</taxon>
        <taxon>Streptomycetaceae</taxon>
        <taxon>Streptomyces</taxon>
    </lineage>
</organism>
<keyword evidence="1" id="KW-0677">Repeat</keyword>
<proteinExistence type="predicted"/>
<feature type="compositionally biased region" description="Basic and acidic residues" evidence="2">
    <location>
        <begin position="1519"/>
        <end position="1537"/>
    </location>
</feature>
<evidence type="ECO:0000256" key="1">
    <source>
        <dbReference type="ARBA" id="ARBA00022737"/>
    </source>
</evidence>
<dbReference type="Gene3D" id="3.90.210.10">
    <property type="entry name" value="Heat-Labile Enterotoxin, subunit A"/>
    <property type="match status" value="1"/>
</dbReference>
<feature type="region of interest" description="Disordered" evidence="2">
    <location>
        <begin position="1323"/>
        <end position="1344"/>
    </location>
</feature>
<dbReference type="InterPro" id="IPR054695">
    <property type="entry name" value="Pierisin-like_dom"/>
</dbReference>
<feature type="region of interest" description="Disordered" evidence="2">
    <location>
        <begin position="1608"/>
        <end position="1654"/>
    </location>
</feature>
<dbReference type="Pfam" id="PF22596">
    <property type="entry name" value="Scabin-like"/>
    <property type="match status" value="1"/>
</dbReference>
<dbReference type="InterPro" id="IPR056823">
    <property type="entry name" value="TEN-like_YD-shell"/>
</dbReference>
<dbReference type="Gene3D" id="2.180.10.10">
    <property type="entry name" value="RHS repeat-associated core"/>
    <property type="match status" value="2"/>
</dbReference>
<dbReference type="Pfam" id="PF05593">
    <property type="entry name" value="RHS_repeat"/>
    <property type="match status" value="2"/>
</dbReference>
<dbReference type="Proteomes" id="UP001050808">
    <property type="component" value="Unassembled WGS sequence"/>
</dbReference>
<dbReference type="NCBIfam" id="TIGR03696">
    <property type="entry name" value="Rhs_assc_core"/>
    <property type="match status" value="1"/>
</dbReference>
<evidence type="ECO:0000313" key="4">
    <source>
        <dbReference type="EMBL" id="GHI37884.1"/>
    </source>
</evidence>
<dbReference type="PROSITE" id="PS50817">
    <property type="entry name" value="INTEIN_N_TER"/>
    <property type="match status" value="1"/>
</dbReference>
<feature type="compositionally biased region" description="Basic and acidic residues" evidence="2">
    <location>
        <begin position="1882"/>
        <end position="1902"/>
    </location>
</feature>
<dbReference type="InterPro" id="IPR006530">
    <property type="entry name" value="YD"/>
</dbReference>
<name>A0ABQ3QKZ3_9ACTN</name>
<dbReference type="PANTHER" id="PTHR32305:SF17">
    <property type="entry name" value="TRNA NUCLEASE WAPA"/>
    <property type="match status" value="1"/>
</dbReference>
<sequence length="2282" mass="244834">MLDSSFTSTVTLRRSFLKMGEGWGVSRFGMRGLAVSIAAAVTVGLLPAVSVAANNEGPALPGLKQPKAVPVTKAPAGGAKRQDAAAANAWKRPKVVWPAAGSADVDLTGAATSKGAGMSLAAKAAPETGKQRAGSLPVSVADTTGRDRAVGAPSKVKVTVADQGAAQKAGVAGLLLSLSRTDQVTQPGSAQVEVDYSGFKGAFGGDWAARLHLVELPACALTTPEVAKCRMGKPLSTTNNTKTGTLAANVPLAAAQPLMARAATGATVLAATAGTSGGTGDYKATSLQPSGSWSAGGATGAFNWSYPLSVPSVPGDLQPKMSLGYSSQSVDGRTAASNNQSSWLGDGWSMEPGFIERRYKACNDDKTGGTNTTKVGDLCWFNDNATMSLNGKSTELVYDATTGWHPAADSGEKVEKLTGANNGDNDGEHWKVTGVDGTQYYFGLNRLPGWKDATTPTTNSTWTVPVFGNQSGEPCYNASFASAWCQQAWRWQLDYVVDVHGNAMAYYWNTETNNYGRNVSETTGKATVTSYIRGGWLDHIDYGLRSDSVYSAKAMGQVKFDVSERCLSTCGTFDTNNATNWPDVPFDLYCKDGATECKNQYSPTFWSRKRLTTITTKALTGGAYKDVDSWALQQGFPAAGDGVSTPMWLQSITRTGKSSGAAALPPVTFAGQQKPNRVDKLGDGLAPFIRLRMSQITTESGGTIGIDYLDPECTVTTLPPADGTNATRCYPVKWAYEGETAKQDWFNSYVVQRVTEGDNLASTPDTVTEYSYLGGAKWAKSTDEFTKPEDRGYSIARGYERVQTRKGTGLDPKSLIESRYFRGIDGAQVKDTDDTDGTAVTDREQFAGMARSSAKFNGDGGALINRTSYTPWRSAKTAARTRAGLPDLEAYQTGTEKESTRTTITGGARTTELTRHFDSYGMVDTVSQSGDTSKTGDEQCTTTTYVRNTSLWLLNKVSESRTTAGGCGTASSALNDSVIDYTRTYFDNNTDLNAAPTKGNTTKTEKLKGDASGYDTVTSVPSICGPLKNQLCYDQYGRVLATADPYGKITSTVYAPATGEVPTKTVVTNPLDHTVTTVVDPLRGQPTQVTDANGKVTTTAYDGLGRIAKVWIPTRSADTYPNSPNYAFDYQVHNDAPTVVASTSLTHDNQLDTSYTFYDGLLRARESQAESPDRSGRLVSETFYNTRGEANRTSGTYYATGKAEPVLITGAESTDYPASVETQFDGAGRTIAVLGKRFGDVKERTTTSYTGDTTTVIPPQGGTSTTTVVDALGRTTELRQYTDADRSNYQSTLYSYNKLGRLEQVADPSGAKWTYAYDVRGRKTHVDDPDKGGSSTAYDQGDRVTDTTDARGITLHTDYDALGRKTALKKGTSTLAAWTYDTVAKGKPGKTTRYVGSDAYTTEITGYDDLYNPNDTVVTIPASEGKLANTYEWFAGYNANSGQQEYVYQPALGDLPEEQVSTAYTAVHGLVSFVNAGNDPLLSAITYDHYGKPTRHEYGVFNQHVWSTTEYDDHTGRATRVTNDRDTSPKRIDDTHYSYDPAGNLTSVAASYGQDTTRTTDTQCFTTDALRRITEAWTNTGEQCAAVPSDTVIGGQDPYWTSYTYDPVGNRKTETQHKTPTGPAADTTRTYTPPAAGTHNLPKVTQTGTGAHDETYTYDQDGNTKTRSIGPSTQNLTWDDEGHLKTLTDGTNTSNYLYDTDGARLIRRDSTGTTLYLPGGNELHLDKVGLVTGTRYYSAAGQTVAMRTGSKLTYLLGDSHGTGTTQITADATQKITRRKSTIFGAPRGDQPTNWAGDKGFIGGTKDTDTGLTHLGAREYDPAIGRFISVDPVMDLTDPQQAHGYTYGSNNPLVYTDPTGQMQMCGEGGAACYKDDWNTDGTKNKDDDRETSGSTECHHDPDCIRGTTGGTGGTGTGSNKGKSVGGVTHRGGAPYINGVCVWAAGSTCGGGVGDAPTVAVSDEDLDWVCVPSESSSRCSLRKSLYRSQVMMQGVAAVFGAKAAGGRGESGSCFLAGTEVLMGDKSTKKIEDIKVGDEVTATDPQTGKTSKRQVSALIITEGDKYLNELAITTKDGPKKVTATREHPFWVPSEHRWVRAGDLTSGMTLLTDDGSTVVIQANRAFVRHTRTYNLTIVDDHTFYVLAGKTPVLVHNDCGDPAPVYRGDDRPPSDIQEAGGFWPKHPNGKASLLEHAQDINAESPFVSTSESADTALSMFSKPGSYVYEIQHPGGRNVNEELGRMSPSPHEREIAYQGGVPWESVTKVWEIDEFYEMDEENLIYERQ</sequence>
<dbReference type="InterPro" id="IPR003587">
    <property type="entry name" value="Hint_dom_N"/>
</dbReference>
<protein>
    <recommendedName>
        <fullName evidence="3">Hint domain-containing protein</fullName>
    </recommendedName>
</protein>
<feature type="domain" description="Hint" evidence="3">
    <location>
        <begin position="2009"/>
        <end position="2110"/>
    </location>
</feature>
<dbReference type="InterPro" id="IPR022385">
    <property type="entry name" value="Rhs_assc_core"/>
</dbReference>
<dbReference type="SMART" id="SM00306">
    <property type="entry name" value="HintN"/>
    <property type="match status" value="1"/>
</dbReference>
<evidence type="ECO:0000313" key="5">
    <source>
        <dbReference type="Proteomes" id="UP001050808"/>
    </source>
</evidence>
<dbReference type="Gene3D" id="2.170.16.10">
    <property type="entry name" value="Hedgehog/Intein (Hint) domain"/>
    <property type="match status" value="1"/>
</dbReference>
<feature type="compositionally biased region" description="Gly residues" evidence="2">
    <location>
        <begin position="1906"/>
        <end position="1917"/>
    </location>
</feature>
<dbReference type="SUPFAM" id="SSF51294">
    <property type="entry name" value="Hedgehog/intein (Hint) domain"/>
    <property type="match status" value="1"/>
</dbReference>
<dbReference type="CDD" id="cd00081">
    <property type="entry name" value="Hint"/>
    <property type="match status" value="1"/>
</dbReference>
<reference evidence="4" key="1">
    <citation type="submission" date="2024-05" db="EMBL/GenBank/DDBJ databases">
        <title>Whole genome shotgun sequence of Streptomyces violascens NBRC 12920.</title>
        <authorList>
            <person name="Komaki H."/>
            <person name="Tamura T."/>
        </authorList>
    </citation>
    <scope>NUCLEOTIDE SEQUENCE</scope>
    <source>
        <strain evidence="4">NBRC 12920</strain>
    </source>
</reference>
<accession>A0ABQ3QKZ3</accession>
<evidence type="ECO:0000259" key="3">
    <source>
        <dbReference type="SMART" id="SM00306"/>
    </source>
</evidence>
<dbReference type="Pfam" id="PF07591">
    <property type="entry name" value="PT-HINT"/>
    <property type="match status" value="1"/>
</dbReference>
<keyword evidence="5" id="KW-1185">Reference proteome</keyword>
<dbReference type="SUPFAM" id="SSF56399">
    <property type="entry name" value="ADP-ribosylation"/>
    <property type="match status" value="1"/>
</dbReference>
<comment type="caution">
    <text evidence="4">The sequence shown here is derived from an EMBL/GenBank/DDBJ whole genome shotgun (WGS) entry which is preliminary data.</text>
</comment>
<feature type="region of interest" description="Disordered" evidence="2">
    <location>
        <begin position="1882"/>
        <end position="1924"/>
    </location>
</feature>
<dbReference type="EMBL" id="BNDY01000002">
    <property type="protein sequence ID" value="GHI37884.1"/>
    <property type="molecule type" value="Genomic_DNA"/>
</dbReference>
<dbReference type="Pfam" id="PF25023">
    <property type="entry name" value="TEN_YD-shell"/>
    <property type="match status" value="1"/>
</dbReference>
<dbReference type="InterPro" id="IPR006141">
    <property type="entry name" value="Intein_N"/>
</dbReference>
<gene>
    <name evidence="4" type="ORF">Sviol_22920</name>
</gene>
<dbReference type="PANTHER" id="PTHR32305">
    <property type="match status" value="1"/>
</dbReference>
<dbReference type="NCBIfam" id="TIGR01643">
    <property type="entry name" value="YD_repeat_2x"/>
    <property type="match status" value="2"/>
</dbReference>
<feature type="region of interest" description="Disordered" evidence="2">
    <location>
        <begin position="1519"/>
        <end position="1539"/>
    </location>
</feature>
<dbReference type="InterPro" id="IPR036844">
    <property type="entry name" value="Hint_dom_sf"/>
</dbReference>
<evidence type="ECO:0000256" key="2">
    <source>
        <dbReference type="SAM" id="MobiDB-lite"/>
    </source>
</evidence>
<dbReference type="InterPro" id="IPR031325">
    <property type="entry name" value="RHS_repeat"/>
</dbReference>
<dbReference type="InterPro" id="IPR050708">
    <property type="entry name" value="T6SS_VgrG/RHS"/>
</dbReference>